<keyword evidence="1" id="KW-0812">Transmembrane</keyword>
<keyword evidence="1" id="KW-0472">Membrane</keyword>
<proteinExistence type="predicted"/>
<evidence type="ECO:0000313" key="2">
    <source>
        <dbReference type="EMBL" id="XCH00403.1"/>
    </source>
</evidence>
<keyword evidence="1" id="KW-1133">Transmembrane helix</keyword>
<organism evidence="2">
    <name type="scientific">Synechococcus phage QB2</name>
    <dbReference type="NCBI Taxonomy" id="3159453"/>
    <lineage>
        <taxon>Viruses</taxon>
        <taxon>Duplodnaviria</taxon>
        <taxon>Heunggongvirae</taxon>
        <taxon>Uroviricota</taxon>
        <taxon>Caudoviricetes</taxon>
        <taxon>Pantevenvirales</taxon>
        <taxon>Kyanoviridae</taxon>
    </lineage>
</organism>
<accession>A0AAU8EKE1</accession>
<reference evidence="2" key="1">
    <citation type="submission" date="2024-05" db="EMBL/GenBank/DDBJ databases">
        <authorList>
            <person name="Su C."/>
        </authorList>
    </citation>
    <scope>NUCLEOTIDE SEQUENCE</scope>
</reference>
<evidence type="ECO:0000256" key="1">
    <source>
        <dbReference type="SAM" id="Phobius"/>
    </source>
</evidence>
<dbReference type="SUPFAM" id="SSF103511">
    <property type="entry name" value="Chlorophyll a-b binding protein"/>
    <property type="match status" value="1"/>
</dbReference>
<protein>
    <submittedName>
        <fullName evidence="2">High light-inducible protein HliP</fullName>
    </submittedName>
</protein>
<sequence length="36" mass="3874">MFNDKAEKLNGRAAMIGFIAALGAYFTTGQVIPGIW</sequence>
<feature type="transmembrane region" description="Helical" evidence="1">
    <location>
        <begin position="12"/>
        <end position="32"/>
    </location>
</feature>
<dbReference type="EMBL" id="PP861117">
    <property type="protein sequence ID" value="XCH00403.1"/>
    <property type="molecule type" value="Genomic_DNA"/>
</dbReference>
<name>A0AAU8EKE1_9CAUD</name>